<dbReference type="Pfam" id="PF04034">
    <property type="entry name" value="Ribo_biogen_C"/>
    <property type="match status" value="1"/>
</dbReference>
<comment type="caution">
    <text evidence="10">The sequence shown here is derived from an EMBL/GenBank/DDBJ whole genome shotgun (WGS) entry which is preliminary data.</text>
</comment>
<feature type="binding site" evidence="7">
    <location>
        <position position="100"/>
    </location>
    <ligand>
        <name>S-adenosyl-L-methionine</name>
        <dbReference type="ChEBI" id="CHEBI:59789"/>
    </ligand>
</feature>
<feature type="binding site" evidence="7">
    <location>
        <position position="76"/>
    </location>
    <ligand>
        <name>S-adenosyl-L-methionine</name>
        <dbReference type="ChEBI" id="CHEBI:59789"/>
    </ligand>
</feature>
<comment type="caution">
    <text evidence="7">Lacks conserved residue(s) required for the propagation of feature annotation.</text>
</comment>
<sequence length="177" mass="20311">MMHSGLVILEHMIPLHIYHAKQCDPKKCTGKKLSRFNLAILHDNPRKLPREAILLDPLAEQALSPSDNAKFGLVVLDCSWEEVECVFPILKRLRFKHRALPFLLAANPVNFGRPFKLSTVEAFAAALYILGEKEQAEQILNKFKWGQTFLELNREPLERYSKAKDSTEVVRIQGEYL</sequence>
<dbReference type="EC" id="2.5.1.157" evidence="7"/>
<evidence type="ECO:0000256" key="7">
    <source>
        <dbReference type="HAMAP-Rule" id="MF_01116"/>
    </source>
</evidence>
<keyword evidence="5 7" id="KW-0808">Transferase</keyword>
<dbReference type="GO" id="GO:0000455">
    <property type="term" value="P:enzyme-directed rRNA pseudouridine synthesis"/>
    <property type="evidence" value="ECO:0007669"/>
    <property type="project" value="UniProtKB-UniRule"/>
</dbReference>
<dbReference type="AlphaFoldDB" id="A0A062V0L7"/>
<dbReference type="Pfam" id="PF04068">
    <property type="entry name" value="Fer4_RLI"/>
    <property type="match status" value="1"/>
</dbReference>
<feature type="domain" description="16S/18S rRNA aminocarboxypropyltransferase Tsr3 C-terminal" evidence="8">
    <location>
        <begin position="53"/>
        <end position="177"/>
    </location>
</feature>
<proteinExistence type="inferred from homology"/>
<dbReference type="PANTHER" id="PTHR20426">
    <property type="entry name" value="RIBOSOME BIOGENESIS PROTEIN TSR3 HOMOLOG"/>
    <property type="match status" value="1"/>
</dbReference>
<dbReference type="PATRIC" id="fig|1392998.3.peg.1289"/>
<evidence type="ECO:0000256" key="3">
    <source>
        <dbReference type="ARBA" id="ARBA00022517"/>
    </source>
</evidence>
<evidence type="ECO:0000256" key="2">
    <source>
        <dbReference type="ARBA" id="ARBA00022490"/>
    </source>
</evidence>
<dbReference type="GO" id="GO:1904047">
    <property type="term" value="F:S-adenosyl-L-methionine binding"/>
    <property type="evidence" value="ECO:0007669"/>
    <property type="project" value="UniProtKB-UniRule"/>
</dbReference>
<dbReference type="InterPro" id="IPR007177">
    <property type="entry name" value="Tsr3_C"/>
</dbReference>
<evidence type="ECO:0000256" key="4">
    <source>
        <dbReference type="ARBA" id="ARBA00022552"/>
    </source>
</evidence>
<protein>
    <recommendedName>
        <fullName evidence="1 7">16S rRNA aminocarboxypropyltransferase</fullName>
        <ecNumber evidence="7">2.5.1.157</ecNumber>
    </recommendedName>
</protein>
<evidence type="ECO:0000256" key="1">
    <source>
        <dbReference type="ARBA" id="ARBA00014114"/>
    </source>
</evidence>
<comment type="similarity">
    <text evidence="7">Belongs to the TDD superfamily. TSR3 family.</text>
</comment>
<keyword evidence="6 7" id="KW-0949">S-adenosyl-L-methionine</keyword>
<feature type="binding site" evidence="7">
    <location>
        <position position="119"/>
    </location>
    <ligand>
        <name>S-adenosyl-L-methionine</name>
        <dbReference type="ChEBI" id="CHEBI:59789"/>
    </ligand>
</feature>
<dbReference type="GO" id="GO:0106388">
    <property type="term" value="F:rRNA small subunit aminocarboxypropyltransferase activity"/>
    <property type="evidence" value="ECO:0007669"/>
    <property type="project" value="UniProtKB-EC"/>
</dbReference>
<evidence type="ECO:0000256" key="6">
    <source>
        <dbReference type="ARBA" id="ARBA00022691"/>
    </source>
</evidence>
<organism evidence="10 11">
    <name type="scientific">Candidatus Methanoperedens nitratireducens</name>
    <dbReference type="NCBI Taxonomy" id="1392998"/>
    <lineage>
        <taxon>Archaea</taxon>
        <taxon>Methanobacteriati</taxon>
        <taxon>Methanobacteriota</taxon>
        <taxon>Stenosarchaea group</taxon>
        <taxon>Methanomicrobia</taxon>
        <taxon>Methanosarcinales</taxon>
        <taxon>ANME-2 cluster</taxon>
        <taxon>Candidatus Methanoperedentaceae</taxon>
        <taxon>Candidatus Methanoperedens</taxon>
    </lineage>
</organism>
<dbReference type="NCBIfam" id="NF002621">
    <property type="entry name" value="PRK02287.1"/>
    <property type="match status" value="1"/>
</dbReference>
<evidence type="ECO:0000259" key="8">
    <source>
        <dbReference type="Pfam" id="PF04034"/>
    </source>
</evidence>
<dbReference type="PANTHER" id="PTHR20426:SF0">
    <property type="entry name" value="18S RRNA AMINOCARBOXYPROPYLTRANSFERASE"/>
    <property type="match status" value="1"/>
</dbReference>
<feature type="domain" description="RNase L inhibitor RLI-like possible metal-binding" evidence="9">
    <location>
        <begin position="14"/>
        <end position="47"/>
    </location>
</feature>
<comment type="function">
    <text evidence="7">Aminocarboxypropyltransferase that catalyzes the aminocarboxypropyl transfer on pseudouridine corresponding to position 914 in M.jannaschii 16S rRNA. It constitutes the last step in biosynthesis of the hypermodified N1-methyl-N3-(3-amino-3-carboxypropyl) pseudouridine (m1acp3-Psi).</text>
</comment>
<reference evidence="10 11" key="1">
    <citation type="journal article" date="2013" name="Nature">
        <title>Anaerobic oxidation of methane coupled to nitrate reduction in a novel archaeal lineage.</title>
        <authorList>
            <person name="Haroon M.F."/>
            <person name="Hu S."/>
            <person name="Shi Y."/>
            <person name="Imelfort M."/>
            <person name="Keller J."/>
            <person name="Hugenholtz P."/>
            <person name="Yuan Z."/>
            <person name="Tyson G.W."/>
        </authorList>
    </citation>
    <scope>NUCLEOTIDE SEQUENCE [LARGE SCALE GENOMIC DNA]</scope>
    <source>
        <strain evidence="10 11">ANME-2d</strain>
    </source>
</reference>
<comment type="subcellular location">
    <subcellularLocation>
        <location evidence="7">Cytoplasm</location>
    </subcellularLocation>
</comment>
<keyword evidence="3 7" id="KW-0690">Ribosome biogenesis</keyword>
<keyword evidence="2 7" id="KW-0963">Cytoplasm</keyword>
<evidence type="ECO:0000313" key="10">
    <source>
        <dbReference type="EMBL" id="KCZ72691.1"/>
    </source>
</evidence>
<dbReference type="InterPro" id="IPR007209">
    <property type="entry name" value="RNaseL-inhib-like_metal-bd_dom"/>
</dbReference>
<evidence type="ECO:0000259" key="9">
    <source>
        <dbReference type="Pfam" id="PF04068"/>
    </source>
</evidence>
<feature type="binding site" evidence="7">
    <location>
        <position position="29"/>
    </location>
    <ligand>
        <name>S-adenosyl-L-methionine</name>
        <dbReference type="ChEBI" id="CHEBI:59789"/>
    </ligand>
</feature>
<name>A0A062V0L7_9EURY</name>
<gene>
    <name evidence="10" type="ORF">ANME2D_01122</name>
</gene>
<evidence type="ECO:0000313" key="11">
    <source>
        <dbReference type="Proteomes" id="UP000027153"/>
    </source>
</evidence>
<dbReference type="Proteomes" id="UP000027153">
    <property type="component" value="Unassembled WGS sequence"/>
</dbReference>
<comment type="catalytic activity">
    <reaction evidence="7">
        <text>an N(1)-methylpseudouridine in rRNA + S-adenosyl-L-methionine = N(1)-methyl-N(3)-[(3S)-3-amino-3-carboxypropyl]pseudouridine in rRNA + S-methyl-5'-thioadenosine + H(+)</text>
        <dbReference type="Rhea" id="RHEA:63296"/>
        <dbReference type="Rhea" id="RHEA-COMP:11634"/>
        <dbReference type="Rhea" id="RHEA-COMP:16310"/>
        <dbReference type="ChEBI" id="CHEBI:15378"/>
        <dbReference type="ChEBI" id="CHEBI:17509"/>
        <dbReference type="ChEBI" id="CHEBI:59789"/>
        <dbReference type="ChEBI" id="CHEBI:74890"/>
        <dbReference type="ChEBI" id="CHEBI:146234"/>
        <dbReference type="EC" id="2.5.1.157"/>
    </reaction>
</comment>
<accession>A0A062V0L7</accession>
<keyword evidence="11" id="KW-1185">Reference proteome</keyword>
<keyword evidence="4 7" id="KW-0698">rRNA processing</keyword>
<dbReference type="HAMAP" id="MF_01116">
    <property type="entry name" value="TSR3"/>
    <property type="match status" value="1"/>
</dbReference>
<evidence type="ECO:0000256" key="5">
    <source>
        <dbReference type="ARBA" id="ARBA00022679"/>
    </source>
</evidence>
<dbReference type="GO" id="GO:0005737">
    <property type="term" value="C:cytoplasm"/>
    <property type="evidence" value="ECO:0007669"/>
    <property type="project" value="UniProtKB-SubCell"/>
</dbReference>
<dbReference type="EMBL" id="JMIY01000002">
    <property type="protein sequence ID" value="KCZ72691.1"/>
    <property type="molecule type" value="Genomic_DNA"/>
</dbReference>
<dbReference type="InterPro" id="IPR022968">
    <property type="entry name" value="Tsr3-like"/>
</dbReference>